<accession>A0A6I8U040</accession>
<evidence type="ECO:0000256" key="2">
    <source>
        <dbReference type="ARBA" id="ARBA00022525"/>
    </source>
</evidence>
<dbReference type="EnsemblMetazoa" id="AAEL022190-RA">
    <property type="protein sequence ID" value="AAEL022190-PA"/>
    <property type="gene ID" value="AAEL022190"/>
</dbReference>
<dbReference type="Gene3D" id="4.10.40.10">
    <property type="match status" value="1"/>
</dbReference>
<dbReference type="InParanoid" id="A0A6I8U040"/>
<organism evidence="4 5">
    <name type="scientific">Aedes aegypti</name>
    <name type="common">Yellowfever mosquito</name>
    <name type="synonym">Culex aegypti</name>
    <dbReference type="NCBI Taxonomy" id="7159"/>
    <lineage>
        <taxon>Eukaryota</taxon>
        <taxon>Metazoa</taxon>
        <taxon>Ecdysozoa</taxon>
        <taxon>Arthropoda</taxon>
        <taxon>Hexapoda</taxon>
        <taxon>Insecta</taxon>
        <taxon>Pterygota</taxon>
        <taxon>Neoptera</taxon>
        <taxon>Endopterygota</taxon>
        <taxon>Diptera</taxon>
        <taxon>Nematocera</taxon>
        <taxon>Culicoidea</taxon>
        <taxon>Culicidae</taxon>
        <taxon>Culicinae</taxon>
        <taxon>Aedini</taxon>
        <taxon>Aedes</taxon>
        <taxon>Stegomyia</taxon>
    </lineage>
</organism>
<dbReference type="GO" id="GO:0008200">
    <property type="term" value="F:ion channel inhibitor activity"/>
    <property type="evidence" value="ECO:0007669"/>
    <property type="project" value="InterPro"/>
</dbReference>
<keyword evidence="2" id="KW-0964">Secreted</keyword>
<name>A0A6I8U040_AEDAE</name>
<dbReference type="CDD" id="cd12960">
    <property type="entry name" value="Spider_toxin"/>
    <property type="match status" value="1"/>
</dbReference>
<dbReference type="InterPro" id="IPR004169">
    <property type="entry name" value="Spidertoxin"/>
</dbReference>
<evidence type="ECO:0000256" key="1">
    <source>
        <dbReference type="ARBA" id="ARBA00004613"/>
    </source>
</evidence>
<evidence type="ECO:0000313" key="4">
    <source>
        <dbReference type="EnsemblMetazoa" id="AAEL022190-PA"/>
    </source>
</evidence>
<comment type="subcellular location">
    <subcellularLocation>
        <location evidence="1">Secreted</location>
    </subcellularLocation>
</comment>
<gene>
    <name evidence="4" type="primary">110676679</name>
</gene>
<evidence type="ECO:0000313" key="5">
    <source>
        <dbReference type="Proteomes" id="UP000008820"/>
    </source>
</evidence>
<evidence type="ECO:0000256" key="3">
    <source>
        <dbReference type="ARBA" id="ARBA00023157"/>
    </source>
</evidence>
<reference evidence="4 5" key="1">
    <citation type="submission" date="2017-06" db="EMBL/GenBank/DDBJ databases">
        <title>Aedes aegypti genome working group (AGWG) sequencing and assembly.</title>
        <authorList>
            <consortium name="Aedes aegypti Genome Working Group (AGWG)"/>
            <person name="Matthews B.J."/>
        </authorList>
    </citation>
    <scope>NUCLEOTIDE SEQUENCE [LARGE SCALE GENOMIC DNA]</scope>
    <source>
        <strain evidence="4 5">LVP_AGWG</strain>
    </source>
</reference>
<dbReference type="GO" id="GO:0005576">
    <property type="term" value="C:extracellular region"/>
    <property type="evidence" value="ECO:0007669"/>
    <property type="project" value="UniProtKB-SubCell"/>
</dbReference>
<dbReference type="Proteomes" id="UP000008820">
    <property type="component" value="Chromosome 2"/>
</dbReference>
<dbReference type="Pfam" id="PF02819">
    <property type="entry name" value="Toxin_9"/>
    <property type="match status" value="1"/>
</dbReference>
<keyword evidence="3" id="KW-1015">Disulfide bond</keyword>
<keyword evidence="5" id="KW-1185">Reference proteome</keyword>
<dbReference type="AlphaFoldDB" id="A0A6I8U040"/>
<sequence length="123" mass="13929">MNKYLMGRLLICLLVMFVASAQSASSYFYDSEEPYGGNMLDGADSTEEADKSFADDSLMDNIFRQGADKRAGSLIHVYRRSCIRRGGTCEHRTNDCCYNSSCRCNLWGSNCRCQRMGLFQKWG</sequence>
<dbReference type="OrthoDB" id="6100049at2759"/>
<reference evidence="4" key="2">
    <citation type="submission" date="2020-05" db="UniProtKB">
        <authorList>
            <consortium name="EnsemblMetazoa"/>
        </authorList>
    </citation>
    <scope>IDENTIFICATION</scope>
    <source>
        <strain evidence="4">LVP_AGWG</strain>
    </source>
</reference>
<proteinExistence type="predicted"/>
<protein>
    <recommendedName>
        <fullName evidence="6">U8-agatoxin-Ao1a</fullName>
    </recommendedName>
</protein>
<evidence type="ECO:0008006" key="6">
    <source>
        <dbReference type="Google" id="ProtNLM"/>
    </source>
</evidence>